<dbReference type="SUPFAM" id="SSF49410">
    <property type="entry name" value="Alpha-macroglobulin receptor domain"/>
    <property type="match status" value="1"/>
</dbReference>
<keyword evidence="3" id="KW-1015">Disulfide bond</keyword>
<dbReference type="SMART" id="SM01359">
    <property type="entry name" value="A2M_N_2"/>
    <property type="match status" value="1"/>
</dbReference>
<dbReference type="InterPro" id="IPR050473">
    <property type="entry name" value="A2M/Complement_sys"/>
</dbReference>
<dbReference type="PANTHER" id="PTHR11412:SF83">
    <property type="entry name" value="COMPLEMENT C5"/>
    <property type="match status" value="1"/>
</dbReference>
<dbReference type="Pfam" id="PF01759">
    <property type="entry name" value="NTR"/>
    <property type="match status" value="1"/>
</dbReference>
<dbReference type="InterPro" id="IPR041425">
    <property type="entry name" value="C3/4/5_MG1"/>
</dbReference>
<dbReference type="InterPro" id="IPR040839">
    <property type="entry name" value="MG4"/>
</dbReference>
<dbReference type="Pfam" id="PF07677">
    <property type="entry name" value="A2M_recep"/>
    <property type="match status" value="1"/>
</dbReference>
<dbReference type="InterPro" id="IPR008930">
    <property type="entry name" value="Terpenoid_cyclase/PrenylTrfase"/>
</dbReference>
<dbReference type="Pfam" id="PF17789">
    <property type="entry name" value="MG4"/>
    <property type="match status" value="1"/>
</dbReference>
<dbReference type="InterPro" id="IPR001599">
    <property type="entry name" value="Macroglobln_a2"/>
</dbReference>
<protein>
    <submittedName>
        <fullName evidence="6">CO5 protein</fullName>
    </submittedName>
</protein>
<dbReference type="Pfam" id="PF07703">
    <property type="entry name" value="A2M_BRD"/>
    <property type="match status" value="1"/>
</dbReference>
<dbReference type="InterPro" id="IPR001134">
    <property type="entry name" value="Netrin_domain"/>
</dbReference>
<dbReference type="InterPro" id="IPR009048">
    <property type="entry name" value="A-macroglobulin_rcpt-bd"/>
</dbReference>
<dbReference type="CDD" id="cd02896">
    <property type="entry name" value="complement_C3_C4_C5"/>
    <property type="match status" value="1"/>
</dbReference>
<keyword evidence="2" id="KW-0964">Secreted</keyword>
<feature type="non-terminal residue" evidence="6">
    <location>
        <position position="1686"/>
    </location>
</feature>
<dbReference type="Gene3D" id="2.60.120.1540">
    <property type="match status" value="1"/>
</dbReference>
<dbReference type="InterPro" id="IPR018081">
    <property type="entry name" value="Anaphylatoxin_comp_syst"/>
</dbReference>
<dbReference type="PANTHER" id="PTHR11412">
    <property type="entry name" value="MACROGLOBULIN / COMPLEMENT"/>
    <property type="match status" value="1"/>
</dbReference>
<dbReference type="InterPro" id="IPR036595">
    <property type="entry name" value="A-macroglobulin_rcpt-bd_sf"/>
</dbReference>
<dbReference type="Pfam" id="PF00207">
    <property type="entry name" value="A2M"/>
    <property type="match status" value="1"/>
</dbReference>
<dbReference type="Gene3D" id="2.20.130.20">
    <property type="match status" value="1"/>
</dbReference>
<dbReference type="FunFam" id="2.60.40.1940:FF:000001">
    <property type="entry name" value="Complement component C3"/>
    <property type="match status" value="1"/>
</dbReference>
<dbReference type="InterPro" id="IPR000020">
    <property type="entry name" value="Anaphylatoxin/fibulin"/>
</dbReference>
<dbReference type="Gene3D" id="2.40.50.120">
    <property type="match status" value="1"/>
</dbReference>
<dbReference type="InterPro" id="IPR018933">
    <property type="entry name" value="Netrin_module_non-TIMP"/>
</dbReference>
<dbReference type="InterPro" id="IPR048843">
    <property type="entry name" value="C5_CUB"/>
</dbReference>
<dbReference type="InterPro" id="IPR008993">
    <property type="entry name" value="TIMP-like_OB-fold"/>
</dbReference>
<dbReference type="PROSITE" id="PS50189">
    <property type="entry name" value="NTR"/>
    <property type="match status" value="1"/>
</dbReference>
<dbReference type="SMART" id="SM00104">
    <property type="entry name" value="ANATO"/>
    <property type="match status" value="1"/>
</dbReference>
<comment type="subcellular location">
    <subcellularLocation>
        <location evidence="1">Secreted</location>
    </subcellularLocation>
</comment>
<dbReference type="CDD" id="cd00017">
    <property type="entry name" value="ANATO"/>
    <property type="match status" value="1"/>
</dbReference>
<dbReference type="Gene3D" id="6.20.50.160">
    <property type="match status" value="1"/>
</dbReference>
<keyword evidence="7" id="KW-1185">Reference proteome</keyword>
<feature type="domain" description="NTR" evidence="5">
    <location>
        <begin position="1542"/>
        <end position="1686"/>
    </location>
</feature>
<dbReference type="SMART" id="SM01360">
    <property type="entry name" value="A2M"/>
    <property type="match status" value="1"/>
</dbReference>
<feature type="domain" description="Anaphylatoxin-like" evidence="4">
    <location>
        <begin position="706"/>
        <end position="741"/>
    </location>
</feature>
<dbReference type="InterPro" id="IPR013783">
    <property type="entry name" value="Ig-like_fold"/>
</dbReference>
<dbReference type="PROSITE" id="PS01178">
    <property type="entry name" value="ANAPHYLATOXIN_2"/>
    <property type="match status" value="1"/>
</dbReference>
<dbReference type="Gene3D" id="1.50.10.20">
    <property type="match status" value="1"/>
</dbReference>
<comment type="caution">
    <text evidence="6">The sequence shown here is derived from an EMBL/GenBank/DDBJ whole genome shotgun (WGS) entry which is preliminary data.</text>
</comment>
<dbReference type="Pfam" id="PF07678">
    <property type="entry name" value="TED_complement"/>
    <property type="match status" value="1"/>
</dbReference>
<dbReference type="Pfam" id="PF01835">
    <property type="entry name" value="MG2"/>
    <property type="match status" value="1"/>
</dbReference>
<evidence type="ECO:0000256" key="3">
    <source>
        <dbReference type="ARBA" id="ARBA00023157"/>
    </source>
</evidence>
<feature type="non-terminal residue" evidence="6">
    <location>
        <position position="1"/>
    </location>
</feature>
<dbReference type="GO" id="GO:0004866">
    <property type="term" value="F:endopeptidase inhibitor activity"/>
    <property type="evidence" value="ECO:0007669"/>
    <property type="project" value="InterPro"/>
</dbReference>
<evidence type="ECO:0000259" key="5">
    <source>
        <dbReference type="PROSITE" id="PS50189"/>
    </source>
</evidence>
<dbReference type="SMART" id="SM01361">
    <property type="entry name" value="A2M_recep"/>
    <property type="match status" value="1"/>
</dbReference>
<evidence type="ECO:0000256" key="2">
    <source>
        <dbReference type="ARBA" id="ARBA00022525"/>
    </source>
</evidence>
<dbReference type="Gene3D" id="2.60.40.10">
    <property type="entry name" value="Immunoglobulins"/>
    <property type="match status" value="2"/>
</dbReference>
<dbReference type="InterPro" id="IPR011625">
    <property type="entry name" value="A2M_N_BRD"/>
</dbReference>
<dbReference type="Gene3D" id="1.20.91.20">
    <property type="entry name" value="Anaphylotoxins (complement system)"/>
    <property type="match status" value="1"/>
</dbReference>
<dbReference type="EMBL" id="VYZL01001514">
    <property type="protein sequence ID" value="NWR57627.1"/>
    <property type="molecule type" value="Genomic_DNA"/>
</dbReference>
<proteinExistence type="predicted"/>
<dbReference type="GO" id="GO:0005615">
    <property type="term" value="C:extracellular space"/>
    <property type="evidence" value="ECO:0007669"/>
    <property type="project" value="InterPro"/>
</dbReference>
<gene>
    <name evidence="6" type="primary">C5</name>
    <name evidence="6" type="ORF">BUCABY_R06786</name>
</gene>
<dbReference type="InterPro" id="IPR011626">
    <property type="entry name" value="Alpha-macroglobulin_TED"/>
</dbReference>
<evidence type="ECO:0000259" key="4">
    <source>
        <dbReference type="PROSITE" id="PS01178"/>
    </source>
</evidence>
<dbReference type="Gene3D" id="2.60.40.690">
    <property type="entry name" value="Alpha-macroglobulin, receptor-binding domain"/>
    <property type="match status" value="1"/>
</dbReference>
<dbReference type="SMART" id="SM00643">
    <property type="entry name" value="C345C"/>
    <property type="match status" value="1"/>
</dbReference>
<dbReference type="Pfam" id="PF21309">
    <property type="entry name" value="C5_CUB"/>
    <property type="match status" value="1"/>
</dbReference>
<dbReference type="SUPFAM" id="SSF48239">
    <property type="entry name" value="Terpenoid cyclases/Protein prenyltransferases"/>
    <property type="match status" value="1"/>
</dbReference>
<dbReference type="Gene3D" id="2.60.40.1940">
    <property type="match status" value="1"/>
</dbReference>
<dbReference type="OrthoDB" id="6359008at2759"/>
<dbReference type="PROSITE" id="PS01177">
    <property type="entry name" value="ANAPHYLATOXIN_1"/>
    <property type="match status" value="1"/>
</dbReference>
<accession>A0A7K4YEY6</accession>
<sequence>RNLREILFHYPFIFLSVYRYVLTAPKTFRVGASEKVVVQAFGYEKEFPVNVALRSFPDKLTVYSSGHVSLTPANKFQDAVTLTLQPTDLPRTENSVQYVYLEAVSPHFTRVKTIPVSYENGFLFIHTDKPIYTPDQSVKVRVYSLNEELQPAQRATVLTFVDPEGVKVYTIDEEDFTGIVSFPDFKIPANPKYGIWKIEAKYKKNFVTSAVAKFEVKEYAMPSFSIVIEPESKFISADKFENFKIAVKASYFYNKKLASADVFLRFGIIEETGKRMLPHAMHVTRIENGVAEINFNSKQAVSFIGLQSLEELDGSYLYIVASVLENAGGLSGEAEFAGVRFAVSPYKVSLIATPLFVKPGLPFFIKVQVKDTVDQFVGNVPITVTAKSISEQMEETKLISEGSESGRRPTSRSDGTALFVVNIPSDSKTLEFQVKTADPHLSDEKQASKTYEAKAYSSLSQSYLYIDWASNHKVLQVGDLININVYPRSLYIHKIHHYSYLIMSKGKIVSFGTQKRIKDLEYEHLTFRITQEMVPSARLLVYYIVTGEETAELVADSVWLNVEQKCGNSLNIKLQSSKETLNPAETVSLNLKTQFSSLVALSSIDKALYGVTGRGKGALEKIMLYLEKSDLGCGAGGGRNNVDVFRMAGLTFLTNANADDSNEAGETCNEVLRTKRSNFKEQIEKEGNYFIIVSASKYKHPEIRKCCMAGVKAYPVSETCSDRAQRIQSNKKCISAFRDCCEYANKLRQEEPNKLLILARMHFETFLELDEAQVRSYFPESWLWEVHQVSPRSKTLSVTLPDSLTTWEVQGVGVSDKGICVAAPLEVQVVKDIFLSVYVPYSVVRGEQIELKGSVYNHRASAIKFCVKISAGNGICSFGDTAATGSRMRSCNFKTLGGGSSSPVAFRILPLELGLHTVNFTLLTAGNSEIVVKTLRVMPEGVKKELHAGFTLDPQGVYGSLKRRQEFRYKVPLNLVPKTTVDRSVSVKGHLMGEVFATVLSPDGLKMLTHLPRGSAEAEFMSIVPVFYVFRYLEESNNWQLLGPETLTSRTQMRRNMKEGRIVSISSFRNSDFSYSMWKNGQASTWLTAFALRILGQVNQYINLDQISVCNSLLWLTENCQMPDGSFNEFSNYQPVKLQGTLPREAKEKTLYLTAFSVIGIEKSIKICPTQKIHDAKNKAADYLMKNVQSAQSPFTMAITSYALALVDVNHHSARSTFSALKKEASVIGDPPIYRFWKDTFKTADQHAPSPVTAQMVETTAYALLTTLLRGDKGYANPIIKWLSEEQRYGGGFYSTQDTINALEALTEYSLLVQRLNLDMSVKVAYKHHGDLHVFKLTEDNFVGGIMPVPLDDDIYVSTGSSTGVATVNVRTVYNTIGTSEDSCNFELKIVPKRDNDRGYRGDDGEPLGRLEACAKYRPSAREPQSGSAHAVMDIGLVSGLEANTEDLSTLASGVDQLIADYEIKDGHVIVQIDSVPANNFLCVGFRISELFRVGMLNPGTFTVYEYHAPDKKCTVLYNPYGNEKLVKLCEGDECKCMEAECSKVQERLGRSITADARRKAACQNDIAYVYKVSILSRSEEGYFVKYSATLLDLYKRGQAFAQKNNEITFVKKKSCADVELSPGEQYLIMGKEALKISVGYSYKFQYPLDSHTWIEWWPSNTACTFCQEFLNTMEDFAEDLLISGC</sequence>
<dbReference type="Gene3D" id="2.60.40.1930">
    <property type="match status" value="3"/>
</dbReference>
<dbReference type="Proteomes" id="UP000551127">
    <property type="component" value="Unassembled WGS sequence"/>
</dbReference>
<evidence type="ECO:0000313" key="7">
    <source>
        <dbReference type="Proteomes" id="UP000551127"/>
    </source>
</evidence>
<dbReference type="Pfam" id="PF17791">
    <property type="entry name" value="MG3"/>
    <property type="match status" value="1"/>
</dbReference>
<evidence type="ECO:0000256" key="1">
    <source>
        <dbReference type="ARBA" id="ARBA00004613"/>
    </source>
</evidence>
<organism evidence="6 7">
    <name type="scientific">Bucorvus abyssinicus</name>
    <name type="common">Northern ground-hornbill</name>
    <name type="synonym">Abyssinian ground-hornbill</name>
    <dbReference type="NCBI Taxonomy" id="153643"/>
    <lineage>
        <taxon>Eukaryota</taxon>
        <taxon>Metazoa</taxon>
        <taxon>Chordata</taxon>
        <taxon>Craniata</taxon>
        <taxon>Vertebrata</taxon>
        <taxon>Euteleostomi</taxon>
        <taxon>Archelosauria</taxon>
        <taxon>Archosauria</taxon>
        <taxon>Dinosauria</taxon>
        <taxon>Saurischia</taxon>
        <taxon>Theropoda</taxon>
        <taxon>Coelurosauria</taxon>
        <taxon>Aves</taxon>
        <taxon>Neognathae</taxon>
        <taxon>Neoaves</taxon>
        <taxon>Telluraves</taxon>
        <taxon>Coraciimorphae</taxon>
        <taxon>Bucerotiformes</taxon>
        <taxon>Bucorvidae</taxon>
        <taxon>Bucorvus</taxon>
    </lineage>
</organism>
<dbReference type="InterPro" id="IPR041555">
    <property type="entry name" value="MG3"/>
</dbReference>
<name>A0A7K4YEY6_BUCAB</name>
<dbReference type="SUPFAM" id="SSF50242">
    <property type="entry name" value="TIMP-like"/>
    <property type="match status" value="1"/>
</dbReference>
<reference evidence="6 7" key="1">
    <citation type="submission" date="2019-09" db="EMBL/GenBank/DDBJ databases">
        <title>Bird 10,000 Genomes (B10K) Project - Family phase.</title>
        <authorList>
            <person name="Zhang G."/>
        </authorList>
    </citation>
    <scope>NUCLEOTIDE SEQUENCE [LARGE SCALE GENOMIC DNA]</scope>
    <source>
        <strain evidence="6">B10K-DU-012-80</strain>
    </source>
</reference>
<dbReference type="SUPFAM" id="SSF47686">
    <property type="entry name" value="Anaphylotoxins (complement system)"/>
    <property type="match status" value="1"/>
</dbReference>
<dbReference type="Pfam" id="PF01821">
    <property type="entry name" value="ANATO"/>
    <property type="match status" value="1"/>
</dbReference>
<evidence type="ECO:0000313" key="6">
    <source>
        <dbReference type="EMBL" id="NWR57627.1"/>
    </source>
</evidence>
<dbReference type="InterPro" id="IPR002890">
    <property type="entry name" value="MG2"/>
</dbReference>
<dbReference type="Pfam" id="PF17790">
    <property type="entry name" value="MG1"/>
    <property type="match status" value="1"/>
</dbReference>